<accession>A0A8H4QLZ1</accession>
<reference evidence="1 2" key="1">
    <citation type="submission" date="2019-12" db="EMBL/GenBank/DDBJ databases">
        <authorList>
            <person name="Floudas D."/>
            <person name="Bentzer J."/>
            <person name="Ahren D."/>
            <person name="Johansson T."/>
            <person name="Persson P."/>
            <person name="Tunlid A."/>
        </authorList>
    </citation>
    <scope>NUCLEOTIDE SEQUENCE [LARGE SCALE GENOMIC DNA]</scope>
    <source>
        <strain evidence="1 2">CBS 102.39</strain>
    </source>
</reference>
<comment type="caution">
    <text evidence="1">The sequence shown here is derived from an EMBL/GenBank/DDBJ whole genome shotgun (WGS) entry which is preliminary data.</text>
</comment>
<evidence type="ECO:0000313" key="2">
    <source>
        <dbReference type="Proteomes" id="UP000521872"/>
    </source>
</evidence>
<dbReference type="EMBL" id="JAACJL010000046">
    <property type="protein sequence ID" value="KAF4613135.1"/>
    <property type="molecule type" value="Genomic_DNA"/>
</dbReference>
<organism evidence="1 2">
    <name type="scientific">Agrocybe pediades</name>
    <dbReference type="NCBI Taxonomy" id="84607"/>
    <lineage>
        <taxon>Eukaryota</taxon>
        <taxon>Fungi</taxon>
        <taxon>Dikarya</taxon>
        <taxon>Basidiomycota</taxon>
        <taxon>Agaricomycotina</taxon>
        <taxon>Agaricomycetes</taxon>
        <taxon>Agaricomycetidae</taxon>
        <taxon>Agaricales</taxon>
        <taxon>Agaricineae</taxon>
        <taxon>Strophariaceae</taxon>
        <taxon>Agrocybe</taxon>
    </lineage>
</organism>
<name>A0A8H4QLZ1_9AGAR</name>
<evidence type="ECO:0000313" key="1">
    <source>
        <dbReference type="EMBL" id="KAF4613135.1"/>
    </source>
</evidence>
<gene>
    <name evidence="1" type="ORF">D9613_010699</name>
</gene>
<dbReference type="Gene3D" id="3.30.559.10">
    <property type="entry name" value="Chloramphenicol acetyltransferase-like domain"/>
    <property type="match status" value="1"/>
</dbReference>
<dbReference type="AlphaFoldDB" id="A0A8H4QLZ1"/>
<dbReference type="InterPro" id="IPR023213">
    <property type="entry name" value="CAT-like_dom_sf"/>
</dbReference>
<keyword evidence="2" id="KW-1185">Reference proteome</keyword>
<dbReference type="Proteomes" id="UP000521872">
    <property type="component" value="Unassembled WGS sequence"/>
</dbReference>
<protein>
    <submittedName>
        <fullName evidence="1">Uncharacterized protein</fullName>
    </submittedName>
</protein>
<proteinExistence type="predicted"/>
<sequence length="483" mass="54418">MHEHVDGCSHIFIGCGVFFKAEISPTDLMQAAKEAWIRTRFAAPWVAQRTSSASSELAEPNSWMNTYETSSVPKKGFERAVSWAESTLFWRDEVRSLEEWEEVLKNAYWRPSDGRFGMEWHFARGVSENEYFIMYAVPHYLTSAARTKPISHLTLRLEIRGGQTPTRDLPWGSEVSNLPPATVVAIEHKKENVDLTMPQPPTHKEFLRPLIETPQWERLPDRQADIKLSRQETLALHAICKGKKVTITALINSLCILADVQTAFHAAPDNASLERVLEDFKAAERSMLPESITLSRGPVGFGNLVMQVQPTVHNMDHIRNIVQVEEYDEVSSKLGNAAFWGGLVAQSGLSMKENKSCTPEKFVENEHLLDAIMPVFHKDLFFTPGLGSTSIGKLSSLNLFNEFRPSIAASNPLSPFVMSSLALGLRITGPDTMHVMVMMWEYDGELVVHLLASPRWHGEKVWKFYVDMIKNSLESVLQGPTKL</sequence>